<organism evidence="1 2">
    <name type="scientific">Catellatospora chokoriensis</name>
    <dbReference type="NCBI Taxonomy" id="310353"/>
    <lineage>
        <taxon>Bacteria</taxon>
        <taxon>Bacillati</taxon>
        <taxon>Actinomycetota</taxon>
        <taxon>Actinomycetes</taxon>
        <taxon>Micromonosporales</taxon>
        <taxon>Micromonosporaceae</taxon>
        <taxon>Catellatospora</taxon>
    </lineage>
</organism>
<dbReference type="RefSeq" id="WP_191839115.1">
    <property type="nucleotide sequence ID" value="NZ_BAAALB010000006.1"/>
</dbReference>
<dbReference type="Proteomes" id="UP000619293">
    <property type="component" value="Unassembled WGS sequence"/>
</dbReference>
<dbReference type="EMBL" id="BONG01000030">
    <property type="protein sequence ID" value="GIF91234.1"/>
    <property type="molecule type" value="Genomic_DNA"/>
</dbReference>
<evidence type="ECO:0000313" key="2">
    <source>
        <dbReference type="Proteomes" id="UP000619293"/>
    </source>
</evidence>
<proteinExistence type="predicted"/>
<sequence length="84" mass="9718">MSRRVTVNVPDEVAERLEREPNVSQYVTTAIRDRMRHEERLAATRRLLADAGYQLTSEGVDRMRTRLAEHEARRAAGRSRRQAA</sequence>
<reference evidence="1 2" key="1">
    <citation type="submission" date="2021-01" db="EMBL/GenBank/DDBJ databases">
        <title>Whole genome shotgun sequence of Catellatospora chokoriensis NBRC 107358.</title>
        <authorList>
            <person name="Komaki H."/>
            <person name="Tamura T."/>
        </authorList>
    </citation>
    <scope>NUCLEOTIDE SEQUENCE [LARGE SCALE GENOMIC DNA]</scope>
    <source>
        <strain evidence="1 2">NBRC 107358</strain>
    </source>
</reference>
<dbReference type="AlphaFoldDB" id="A0A8J3K854"/>
<keyword evidence="2" id="KW-1185">Reference proteome</keyword>
<gene>
    <name evidence="1" type="ORF">Cch02nite_46780</name>
</gene>
<protein>
    <submittedName>
        <fullName evidence="1">Uncharacterized protein</fullName>
    </submittedName>
</protein>
<accession>A0A8J3K854</accession>
<comment type="caution">
    <text evidence="1">The sequence shown here is derived from an EMBL/GenBank/DDBJ whole genome shotgun (WGS) entry which is preliminary data.</text>
</comment>
<evidence type="ECO:0000313" key="1">
    <source>
        <dbReference type="EMBL" id="GIF91234.1"/>
    </source>
</evidence>
<name>A0A8J3K854_9ACTN</name>